<dbReference type="PROSITE" id="PS00178">
    <property type="entry name" value="AA_TRNA_LIGASE_I"/>
    <property type="match status" value="1"/>
</dbReference>
<evidence type="ECO:0000313" key="15">
    <source>
        <dbReference type="EMBL" id="KAK3750292.1"/>
    </source>
</evidence>
<comment type="similarity">
    <text evidence="2 11">Belongs to the class-I aminoacyl-tRNA synthetase family.</text>
</comment>
<dbReference type="InterPro" id="IPR001412">
    <property type="entry name" value="aa-tRNA-synth_I_CS"/>
</dbReference>
<comment type="subcellular location">
    <subcellularLocation>
        <location evidence="1">Mitochondrion matrix</location>
    </subcellularLocation>
</comment>
<evidence type="ECO:0000256" key="5">
    <source>
        <dbReference type="ARBA" id="ARBA00022741"/>
    </source>
</evidence>
<keyword evidence="8 11" id="KW-0030">Aminoacyl-tRNA synthetase</keyword>
<name>A0AAE1D1M4_9GAST</name>
<dbReference type="Pfam" id="PF00133">
    <property type="entry name" value="tRNA-synt_1"/>
    <property type="match status" value="3"/>
</dbReference>
<dbReference type="FunFam" id="3.40.50.620:FF:000100">
    <property type="entry name" value="probable leucine--tRNA ligase, mitochondrial"/>
    <property type="match status" value="1"/>
</dbReference>
<evidence type="ECO:0000256" key="1">
    <source>
        <dbReference type="ARBA" id="ARBA00004305"/>
    </source>
</evidence>
<comment type="catalytic activity">
    <reaction evidence="10">
        <text>tRNA(Leu) + L-leucine + ATP = L-leucyl-tRNA(Leu) + AMP + diphosphate</text>
        <dbReference type="Rhea" id="RHEA:11688"/>
        <dbReference type="Rhea" id="RHEA-COMP:9613"/>
        <dbReference type="Rhea" id="RHEA-COMP:9622"/>
        <dbReference type="ChEBI" id="CHEBI:30616"/>
        <dbReference type="ChEBI" id="CHEBI:33019"/>
        <dbReference type="ChEBI" id="CHEBI:57427"/>
        <dbReference type="ChEBI" id="CHEBI:78442"/>
        <dbReference type="ChEBI" id="CHEBI:78494"/>
        <dbReference type="ChEBI" id="CHEBI:456215"/>
        <dbReference type="EC" id="6.1.1.4"/>
    </reaction>
</comment>
<proteinExistence type="inferred from homology"/>
<dbReference type="InterPro" id="IPR009080">
    <property type="entry name" value="tRNAsynth_Ia_anticodon-bd"/>
</dbReference>
<evidence type="ECO:0000256" key="6">
    <source>
        <dbReference type="ARBA" id="ARBA00022840"/>
    </source>
</evidence>
<dbReference type="InterPro" id="IPR013155">
    <property type="entry name" value="M/V/L/I-tRNA-synth_anticd-bd"/>
</dbReference>
<sequence>MKSVRSLAQCKVLVRHCQRCRWIESNIEAVRCIYNKTGVWIPRLTNETRLEIEKYWRPHIQKHDAEKAQETKQATCEKPKFYALCMFPYPSGNLHLGHVRVYTLSDVMARYQQAQGKAVIHPMGWDAFGLPAENAAIERGVRPKDWTYSNIKRMKQQLQNLGLSFDWSREVATCDPEYYKWTQWIFLKMYEKGLAFQKKGLVNWDPVDMTVLADEQIDDQGCSWRSGAEVEQKYLTQWYLRTTVFSESLLDGLNEVDSSLWRDIIKLQKNWISECKGHRVEFKILQQDSESLSSDSLTIYTEDVDLIYGISHICVKPSSYLCVDLGVQDEGTILPVQAIHPLTDQPVSMVVTNEKDMYVNKETMLAIPSISKTARTVANEYGFPFHDVLDGTEERLKNSGEFNGLSRQEATSKVQEKLLALGLGGERVSEQLNDWLISRQRYWGTPIPVIHCDRCGTVPVPYEDLPVELPDVKQLISKGGQSPLADNETWLHTTCPKCGGPAKRETDTMDTFVDSTWYFLRFLDSKNQLMAFDPALAKKYMPVDLYIGGKEHAVLHLYFARFVNHFLHSLDLLPCREPFGNLLTQGMVNGMSYRVKATGKYIPVDQVDQSGKRPFEKETGAELITEFEKMSKSKYNGVDPKDVLSEFGIDSTRLCILSNVSPHSDRNWSNDVYKGVLTWQGKVWTLVTNFRHHRSLGSSEDEIKSESITLKAEDHEEWEKKIDDIRNHIINNINFQLDVTFHINSAISRLHSYTSWLTKVPSEVSRASKAYERALADLIVMISPMAPHYASELWSGFKPCTLYESHDWASDVLDQGWPRLDDDFMMPLTYRINNVDVSEIGVPYKMFDELTKEIALSLVQQDPTFCRLMTKPMDIDNYHLKIDKGFKALLSLKVPDLDLGIDKSATASEKTKQARKLGKQRKKLRTMEVNNASSS</sequence>
<dbReference type="PANTHER" id="PTHR43740:SF2">
    <property type="entry name" value="LEUCINE--TRNA LIGASE, MITOCHONDRIAL"/>
    <property type="match status" value="1"/>
</dbReference>
<evidence type="ECO:0000256" key="10">
    <source>
        <dbReference type="ARBA" id="ARBA00047469"/>
    </source>
</evidence>
<dbReference type="AlphaFoldDB" id="A0AAE1D1M4"/>
<gene>
    <name evidence="15" type="ORF">RRG08_015784</name>
</gene>
<dbReference type="Pfam" id="PF08264">
    <property type="entry name" value="Anticodon_1"/>
    <property type="match status" value="1"/>
</dbReference>
<dbReference type="EC" id="6.1.1.4" evidence="3"/>
<evidence type="ECO:0000256" key="4">
    <source>
        <dbReference type="ARBA" id="ARBA00022598"/>
    </source>
</evidence>
<dbReference type="CDD" id="cd00812">
    <property type="entry name" value="LeuRS_core"/>
    <property type="match status" value="1"/>
</dbReference>
<dbReference type="Gene3D" id="3.40.50.620">
    <property type="entry name" value="HUPs"/>
    <property type="match status" value="2"/>
</dbReference>
<evidence type="ECO:0000256" key="12">
    <source>
        <dbReference type="SAM" id="MobiDB-lite"/>
    </source>
</evidence>
<dbReference type="Gene3D" id="1.10.730.10">
    <property type="entry name" value="Isoleucyl-tRNA Synthetase, Domain 1"/>
    <property type="match status" value="1"/>
</dbReference>
<evidence type="ECO:0000256" key="11">
    <source>
        <dbReference type="RuleBase" id="RU363035"/>
    </source>
</evidence>
<dbReference type="InterPro" id="IPR009008">
    <property type="entry name" value="Val/Leu/Ile-tRNA-synth_edit"/>
</dbReference>
<dbReference type="GO" id="GO:0005524">
    <property type="term" value="F:ATP binding"/>
    <property type="evidence" value="ECO:0007669"/>
    <property type="project" value="UniProtKB-KW"/>
</dbReference>
<dbReference type="InterPro" id="IPR002300">
    <property type="entry name" value="aa-tRNA-synth_Ia"/>
</dbReference>
<protein>
    <recommendedName>
        <fullName evidence="3">leucine--tRNA ligase</fullName>
        <ecNumber evidence="3">6.1.1.4</ecNumber>
    </recommendedName>
    <alternativeName>
        <fullName evidence="9">Leucyl-tRNA synthetase</fullName>
    </alternativeName>
</protein>
<keyword evidence="7 11" id="KW-0648">Protein biosynthesis</keyword>
<feature type="domain" description="Aminoacyl-tRNA synthetase class Ia" evidence="13">
    <location>
        <begin position="430"/>
        <end position="589"/>
    </location>
</feature>
<dbReference type="GO" id="GO:0032543">
    <property type="term" value="P:mitochondrial translation"/>
    <property type="evidence" value="ECO:0007669"/>
    <property type="project" value="TreeGrafter"/>
</dbReference>
<dbReference type="GO" id="GO:0002161">
    <property type="term" value="F:aminoacyl-tRNA deacylase activity"/>
    <property type="evidence" value="ECO:0007669"/>
    <property type="project" value="InterPro"/>
</dbReference>
<dbReference type="InterPro" id="IPR002302">
    <property type="entry name" value="Leu-tRNA-ligase"/>
</dbReference>
<dbReference type="Proteomes" id="UP001283361">
    <property type="component" value="Unassembled WGS sequence"/>
</dbReference>
<keyword evidence="6 11" id="KW-0067">ATP-binding</keyword>
<dbReference type="SUPFAM" id="SSF52374">
    <property type="entry name" value="Nucleotidylyl transferase"/>
    <property type="match status" value="1"/>
</dbReference>
<evidence type="ECO:0000259" key="14">
    <source>
        <dbReference type="Pfam" id="PF08264"/>
    </source>
</evidence>
<dbReference type="GO" id="GO:0004823">
    <property type="term" value="F:leucine-tRNA ligase activity"/>
    <property type="evidence" value="ECO:0007669"/>
    <property type="project" value="UniProtKB-EC"/>
</dbReference>
<comment type="caution">
    <text evidence="15">The sequence shown here is derived from an EMBL/GenBank/DDBJ whole genome shotgun (WGS) entry which is preliminary data.</text>
</comment>
<dbReference type="GO" id="GO:0005759">
    <property type="term" value="C:mitochondrial matrix"/>
    <property type="evidence" value="ECO:0007669"/>
    <property type="project" value="UniProtKB-SubCell"/>
</dbReference>
<evidence type="ECO:0000313" key="16">
    <source>
        <dbReference type="Proteomes" id="UP001283361"/>
    </source>
</evidence>
<evidence type="ECO:0000256" key="3">
    <source>
        <dbReference type="ARBA" id="ARBA00013164"/>
    </source>
</evidence>
<reference evidence="15" key="1">
    <citation type="journal article" date="2023" name="G3 (Bethesda)">
        <title>A reference genome for the long-term kleptoplast-retaining sea slug Elysia crispata morphotype clarki.</title>
        <authorList>
            <person name="Eastman K.E."/>
            <person name="Pendleton A.L."/>
            <person name="Shaikh M.A."/>
            <person name="Suttiyut T."/>
            <person name="Ogas R."/>
            <person name="Tomko P."/>
            <person name="Gavelis G."/>
            <person name="Widhalm J.R."/>
            <person name="Wisecaver J.H."/>
        </authorList>
    </citation>
    <scope>NUCLEOTIDE SEQUENCE</scope>
    <source>
        <strain evidence="15">ECLA1</strain>
    </source>
</reference>
<dbReference type="SUPFAM" id="SSF47323">
    <property type="entry name" value="Anticodon-binding domain of a subclass of class I aminoacyl-tRNA synthetases"/>
    <property type="match status" value="1"/>
</dbReference>
<feature type="region of interest" description="Disordered" evidence="12">
    <location>
        <begin position="908"/>
        <end position="935"/>
    </location>
</feature>
<keyword evidence="5 11" id="KW-0547">Nucleotide-binding</keyword>
<keyword evidence="16" id="KW-1185">Reference proteome</keyword>
<feature type="domain" description="Methionyl/Valyl/Leucyl/Isoleucyl-tRNA synthetase anticodon-binding" evidence="14">
    <location>
        <begin position="727"/>
        <end position="823"/>
    </location>
</feature>
<evidence type="ECO:0000259" key="13">
    <source>
        <dbReference type="Pfam" id="PF00133"/>
    </source>
</evidence>
<feature type="compositionally biased region" description="Basic residues" evidence="12">
    <location>
        <begin position="913"/>
        <end position="924"/>
    </location>
</feature>
<keyword evidence="4 11" id="KW-0436">Ligase</keyword>
<feature type="domain" description="Aminoacyl-tRNA synthetase class Ia" evidence="13">
    <location>
        <begin position="69"/>
        <end position="257"/>
    </location>
</feature>
<dbReference type="EMBL" id="JAWDGP010005891">
    <property type="protein sequence ID" value="KAK3750292.1"/>
    <property type="molecule type" value="Genomic_DNA"/>
</dbReference>
<accession>A0AAE1D1M4</accession>
<dbReference type="GO" id="GO:0006429">
    <property type="term" value="P:leucyl-tRNA aminoacylation"/>
    <property type="evidence" value="ECO:0007669"/>
    <property type="project" value="InterPro"/>
</dbReference>
<organism evidence="15 16">
    <name type="scientific">Elysia crispata</name>
    <name type="common">lettuce slug</name>
    <dbReference type="NCBI Taxonomy" id="231223"/>
    <lineage>
        <taxon>Eukaryota</taxon>
        <taxon>Metazoa</taxon>
        <taxon>Spiralia</taxon>
        <taxon>Lophotrochozoa</taxon>
        <taxon>Mollusca</taxon>
        <taxon>Gastropoda</taxon>
        <taxon>Heterobranchia</taxon>
        <taxon>Euthyneura</taxon>
        <taxon>Panpulmonata</taxon>
        <taxon>Sacoglossa</taxon>
        <taxon>Placobranchoidea</taxon>
        <taxon>Plakobranchidae</taxon>
        <taxon>Elysia</taxon>
    </lineage>
</organism>
<evidence type="ECO:0000256" key="7">
    <source>
        <dbReference type="ARBA" id="ARBA00022917"/>
    </source>
</evidence>
<dbReference type="InterPro" id="IPR014729">
    <property type="entry name" value="Rossmann-like_a/b/a_fold"/>
</dbReference>
<dbReference type="SUPFAM" id="SSF50677">
    <property type="entry name" value="ValRS/IleRS/LeuRS editing domain"/>
    <property type="match status" value="1"/>
</dbReference>
<feature type="domain" description="Aminoacyl-tRNA synthetase class Ia" evidence="13">
    <location>
        <begin position="610"/>
        <end position="668"/>
    </location>
</feature>
<evidence type="ECO:0000256" key="8">
    <source>
        <dbReference type="ARBA" id="ARBA00023146"/>
    </source>
</evidence>
<evidence type="ECO:0000256" key="9">
    <source>
        <dbReference type="ARBA" id="ARBA00030520"/>
    </source>
</evidence>
<dbReference type="FunFam" id="3.40.50.620:FF:000003">
    <property type="entry name" value="Leucine--tRNA ligase"/>
    <property type="match status" value="1"/>
</dbReference>
<evidence type="ECO:0000256" key="2">
    <source>
        <dbReference type="ARBA" id="ARBA00005594"/>
    </source>
</evidence>
<dbReference type="PRINTS" id="PR00985">
    <property type="entry name" value="TRNASYNTHLEU"/>
</dbReference>
<dbReference type="PANTHER" id="PTHR43740">
    <property type="entry name" value="LEUCYL-TRNA SYNTHETASE"/>
    <property type="match status" value="1"/>
</dbReference>